<organism evidence="2 3">
    <name type="scientific">Rhizobium mesoamericanum STM3625</name>
    <dbReference type="NCBI Taxonomy" id="1211777"/>
    <lineage>
        <taxon>Bacteria</taxon>
        <taxon>Pseudomonadati</taxon>
        <taxon>Pseudomonadota</taxon>
        <taxon>Alphaproteobacteria</taxon>
        <taxon>Hyphomicrobiales</taxon>
        <taxon>Rhizobiaceae</taxon>
        <taxon>Rhizobium/Agrobacterium group</taxon>
        <taxon>Rhizobium</taxon>
    </lineage>
</organism>
<dbReference type="EMBL" id="CANI01000028">
    <property type="protein sequence ID" value="CCM77186.1"/>
    <property type="molecule type" value="Genomic_DNA"/>
</dbReference>
<evidence type="ECO:0000313" key="3">
    <source>
        <dbReference type="Proteomes" id="UP000009319"/>
    </source>
</evidence>
<reference evidence="2 3" key="1">
    <citation type="journal article" date="2013" name="Genome Announc.">
        <title>Draft Genome Sequence of Rhizobium mesoamericanum STM3625, a Nitrogen-Fixing Symbiont of Mimosa pudica Isolated in French Guiana (South America).</title>
        <authorList>
            <person name="Moulin L."/>
            <person name="Mornico D."/>
            <person name="Melkonian R."/>
            <person name="Klonowska A."/>
        </authorList>
    </citation>
    <scope>NUCLEOTIDE SEQUENCE [LARGE SCALE GENOMIC DNA]</scope>
    <source>
        <strain evidence="2 3">STM3625</strain>
    </source>
</reference>
<dbReference type="HOGENOM" id="CLU_2082976_0_0_5"/>
<proteinExistence type="predicted"/>
<sequence length="117" mass="12391">MPAAMHSPSTHAPGNLSFCADHSSSDNARPIVAHRQEGQSIPKHNKVEVELSFRVSGMSRTAEAKNEIYDLECGHGSLRVSGVLSVLGASSWTRASTPSSVLIFATLALRPAPASRP</sequence>
<evidence type="ECO:0000256" key="1">
    <source>
        <dbReference type="SAM" id="MobiDB-lite"/>
    </source>
</evidence>
<comment type="caution">
    <text evidence="2">The sequence shown here is derived from an EMBL/GenBank/DDBJ whole genome shotgun (WGS) entry which is preliminary data.</text>
</comment>
<dbReference type="Proteomes" id="UP000009319">
    <property type="component" value="Unassembled WGS sequence"/>
</dbReference>
<keyword evidence="3" id="KW-1185">Reference proteome</keyword>
<feature type="region of interest" description="Disordered" evidence="1">
    <location>
        <begin position="1"/>
        <end position="23"/>
    </location>
</feature>
<evidence type="ECO:0000313" key="2">
    <source>
        <dbReference type="EMBL" id="CCM77186.1"/>
    </source>
</evidence>
<dbReference type="AlphaFoldDB" id="K0PL89"/>
<gene>
    <name evidence="2" type="ORF">BN77_4241</name>
</gene>
<dbReference type="STRING" id="1211777.BN77_4241"/>
<name>K0PL89_9HYPH</name>
<accession>K0PL89</accession>
<protein>
    <submittedName>
        <fullName evidence="2">Uncharacterized protein</fullName>
    </submittedName>
</protein>